<evidence type="ECO:0000313" key="2">
    <source>
        <dbReference type="Proteomes" id="UP000299102"/>
    </source>
</evidence>
<sequence length="106" mass="11277">MASSGGPSGPGGGSGAVEWAEGAPVWFQPAGAAAPLPGELVEVHRAARVLLVSAIVNGKQLLSLWRNFDVMTMSTDWFKFAELVYWTSASRELLTAVTGRCDVREQ</sequence>
<dbReference type="OrthoDB" id="7489995at2759"/>
<evidence type="ECO:0000313" key="1">
    <source>
        <dbReference type="EMBL" id="GBP29204.1"/>
    </source>
</evidence>
<dbReference type="EMBL" id="BGZK01000217">
    <property type="protein sequence ID" value="GBP29204.1"/>
    <property type="molecule type" value="Genomic_DNA"/>
</dbReference>
<name>A0A4C1UTQ5_EUMVA</name>
<accession>A0A4C1UTQ5</accession>
<comment type="caution">
    <text evidence="1">The sequence shown here is derived from an EMBL/GenBank/DDBJ whole genome shotgun (WGS) entry which is preliminary data.</text>
</comment>
<organism evidence="1 2">
    <name type="scientific">Eumeta variegata</name>
    <name type="common">Bagworm moth</name>
    <name type="synonym">Eumeta japonica</name>
    <dbReference type="NCBI Taxonomy" id="151549"/>
    <lineage>
        <taxon>Eukaryota</taxon>
        <taxon>Metazoa</taxon>
        <taxon>Ecdysozoa</taxon>
        <taxon>Arthropoda</taxon>
        <taxon>Hexapoda</taxon>
        <taxon>Insecta</taxon>
        <taxon>Pterygota</taxon>
        <taxon>Neoptera</taxon>
        <taxon>Endopterygota</taxon>
        <taxon>Lepidoptera</taxon>
        <taxon>Glossata</taxon>
        <taxon>Ditrysia</taxon>
        <taxon>Tineoidea</taxon>
        <taxon>Psychidae</taxon>
        <taxon>Oiketicinae</taxon>
        <taxon>Eumeta</taxon>
    </lineage>
</organism>
<dbReference type="STRING" id="151549.A0A4C1UTQ5"/>
<dbReference type="AlphaFoldDB" id="A0A4C1UTQ5"/>
<reference evidence="1 2" key="1">
    <citation type="journal article" date="2019" name="Commun. Biol.">
        <title>The bagworm genome reveals a unique fibroin gene that provides high tensile strength.</title>
        <authorList>
            <person name="Kono N."/>
            <person name="Nakamura H."/>
            <person name="Ohtoshi R."/>
            <person name="Tomita M."/>
            <person name="Numata K."/>
            <person name="Arakawa K."/>
        </authorList>
    </citation>
    <scope>NUCLEOTIDE SEQUENCE [LARGE SCALE GENOMIC DNA]</scope>
</reference>
<protein>
    <submittedName>
        <fullName evidence="1">Uncharacterized protein</fullName>
    </submittedName>
</protein>
<gene>
    <name evidence="1" type="ORF">EVAR_20566_1</name>
</gene>
<keyword evidence="2" id="KW-1185">Reference proteome</keyword>
<proteinExistence type="predicted"/>
<dbReference type="Proteomes" id="UP000299102">
    <property type="component" value="Unassembled WGS sequence"/>
</dbReference>